<dbReference type="GO" id="GO:0061710">
    <property type="term" value="F:L-threonylcarbamoyladenylate synthase"/>
    <property type="evidence" value="ECO:0007669"/>
    <property type="project" value="UniProtKB-EC"/>
</dbReference>
<dbReference type="GO" id="GO:0003725">
    <property type="term" value="F:double-stranded RNA binding"/>
    <property type="evidence" value="ECO:0007669"/>
    <property type="project" value="InterPro"/>
</dbReference>
<dbReference type="GO" id="GO:0000049">
    <property type="term" value="F:tRNA binding"/>
    <property type="evidence" value="ECO:0007669"/>
    <property type="project" value="TreeGrafter"/>
</dbReference>
<dbReference type="EMBL" id="FNQF01000002">
    <property type="protein sequence ID" value="SDZ94569.1"/>
    <property type="molecule type" value="Genomic_DNA"/>
</dbReference>
<evidence type="ECO:0000256" key="2">
    <source>
        <dbReference type="ARBA" id="ARBA00007663"/>
    </source>
</evidence>
<evidence type="ECO:0000256" key="5">
    <source>
        <dbReference type="ARBA" id="ARBA00022679"/>
    </source>
</evidence>
<dbReference type="STRING" id="908615.SAMN05421540_102255"/>
<dbReference type="AlphaFoldDB" id="A0A1H3X584"/>
<accession>A0A1H3X584</accession>
<keyword evidence="9" id="KW-0067">ATP-binding</keyword>
<dbReference type="Gene3D" id="3.90.870.10">
    <property type="entry name" value="DHBP synthase"/>
    <property type="match status" value="1"/>
</dbReference>
<dbReference type="Proteomes" id="UP000198820">
    <property type="component" value="Unassembled WGS sequence"/>
</dbReference>
<evidence type="ECO:0000256" key="10">
    <source>
        <dbReference type="ARBA" id="ARBA00029774"/>
    </source>
</evidence>
<sequence length="187" mass="20853">MQAELKKSEQILKDGKLLLYPTDTVWGIGCDATNPDAVQKVYNLKQRDDSKALICLVSSVEMLKDYVDYVPAEAVDIILKNTKKPTTIIYYANEKLAQNLLAEDNSVAVRVSQSEFCQRLINNFGKPIISTSANISGVSTPQNYNEIQPEILKGVDYVVNLQKSKKNAQPSQILKIDKSGQIHVIRP</sequence>
<keyword evidence="5" id="KW-0808">Transferase</keyword>
<protein>
    <recommendedName>
        <fullName evidence="10">L-threonylcarbamoyladenylate synthase</fullName>
        <ecNumber evidence="3">2.7.7.87</ecNumber>
    </recommendedName>
    <alternativeName>
        <fullName evidence="10">L-threonylcarbamoyladenylate synthase</fullName>
    </alternativeName>
</protein>
<dbReference type="InterPro" id="IPR017945">
    <property type="entry name" value="DHBP_synth_RibB-like_a/b_dom"/>
</dbReference>
<keyword evidence="7" id="KW-0548">Nucleotidyltransferase</keyword>
<evidence type="ECO:0000256" key="7">
    <source>
        <dbReference type="ARBA" id="ARBA00022695"/>
    </source>
</evidence>
<dbReference type="InterPro" id="IPR050156">
    <property type="entry name" value="TC-AMP_synthase_SUA5"/>
</dbReference>
<evidence type="ECO:0000256" key="8">
    <source>
        <dbReference type="ARBA" id="ARBA00022741"/>
    </source>
</evidence>
<gene>
    <name evidence="13" type="ORF">SAMN05421540_102255</name>
</gene>
<evidence type="ECO:0000256" key="4">
    <source>
        <dbReference type="ARBA" id="ARBA00022490"/>
    </source>
</evidence>
<dbReference type="GO" id="GO:0006450">
    <property type="term" value="P:regulation of translational fidelity"/>
    <property type="evidence" value="ECO:0007669"/>
    <property type="project" value="TreeGrafter"/>
</dbReference>
<dbReference type="SUPFAM" id="SSF55821">
    <property type="entry name" value="YrdC/RibB"/>
    <property type="match status" value="1"/>
</dbReference>
<dbReference type="PANTHER" id="PTHR17490">
    <property type="entry name" value="SUA5"/>
    <property type="match status" value="1"/>
</dbReference>
<comment type="similarity">
    <text evidence="2">Belongs to the SUA5 family.</text>
</comment>
<keyword evidence="6" id="KW-0819">tRNA processing</keyword>
<dbReference type="PROSITE" id="PS51163">
    <property type="entry name" value="YRDC"/>
    <property type="match status" value="1"/>
</dbReference>
<dbReference type="EC" id="2.7.7.87" evidence="3"/>
<evidence type="ECO:0000313" key="14">
    <source>
        <dbReference type="Proteomes" id="UP000198820"/>
    </source>
</evidence>
<dbReference type="GO" id="GO:0008033">
    <property type="term" value="P:tRNA processing"/>
    <property type="evidence" value="ECO:0007669"/>
    <property type="project" value="UniProtKB-KW"/>
</dbReference>
<reference evidence="13 14" key="1">
    <citation type="submission" date="2016-10" db="EMBL/GenBank/DDBJ databases">
        <authorList>
            <person name="de Groot N.N."/>
        </authorList>
    </citation>
    <scope>NUCLEOTIDE SEQUENCE [LARGE SCALE GENOMIC DNA]</scope>
    <source>
        <strain evidence="13 14">DSM 23581</strain>
    </source>
</reference>
<keyword evidence="14" id="KW-1185">Reference proteome</keyword>
<evidence type="ECO:0000256" key="1">
    <source>
        <dbReference type="ARBA" id="ARBA00004496"/>
    </source>
</evidence>
<feature type="domain" description="YrdC-like" evidence="12">
    <location>
        <begin position="2"/>
        <end position="187"/>
    </location>
</feature>
<evidence type="ECO:0000313" key="13">
    <source>
        <dbReference type="EMBL" id="SDZ94569.1"/>
    </source>
</evidence>
<proteinExistence type="inferred from homology"/>
<dbReference type="GO" id="GO:0005737">
    <property type="term" value="C:cytoplasm"/>
    <property type="evidence" value="ECO:0007669"/>
    <property type="project" value="UniProtKB-SubCell"/>
</dbReference>
<comment type="catalytic activity">
    <reaction evidence="11">
        <text>L-threonine + hydrogencarbonate + ATP = L-threonylcarbamoyladenylate + diphosphate + H2O</text>
        <dbReference type="Rhea" id="RHEA:36407"/>
        <dbReference type="ChEBI" id="CHEBI:15377"/>
        <dbReference type="ChEBI" id="CHEBI:17544"/>
        <dbReference type="ChEBI" id="CHEBI:30616"/>
        <dbReference type="ChEBI" id="CHEBI:33019"/>
        <dbReference type="ChEBI" id="CHEBI:57926"/>
        <dbReference type="ChEBI" id="CHEBI:73682"/>
        <dbReference type="EC" id="2.7.7.87"/>
    </reaction>
</comment>
<dbReference type="PANTHER" id="PTHR17490:SF16">
    <property type="entry name" value="THREONYLCARBAMOYL-AMP SYNTHASE"/>
    <property type="match status" value="1"/>
</dbReference>
<dbReference type="RefSeq" id="WP_093239491.1">
    <property type="nucleotide sequence ID" value="NZ_FNQF01000002.1"/>
</dbReference>
<evidence type="ECO:0000259" key="12">
    <source>
        <dbReference type="PROSITE" id="PS51163"/>
    </source>
</evidence>
<keyword evidence="4" id="KW-0963">Cytoplasm</keyword>
<evidence type="ECO:0000256" key="3">
    <source>
        <dbReference type="ARBA" id="ARBA00012584"/>
    </source>
</evidence>
<dbReference type="Pfam" id="PF01300">
    <property type="entry name" value="Sua5_yciO_yrdC"/>
    <property type="match status" value="1"/>
</dbReference>
<dbReference type="InterPro" id="IPR006070">
    <property type="entry name" value="Sua5-like_dom"/>
</dbReference>
<evidence type="ECO:0000256" key="11">
    <source>
        <dbReference type="ARBA" id="ARBA00048366"/>
    </source>
</evidence>
<evidence type="ECO:0000256" key="9">
    <source>
        <dbReference type="ARBA" id="ARBA00022840"/>
    </source>
</evidence>
<dbReference type="NCBIfam" id="TIGR00057">
    <property type="entry name" value="L-threonylcarbamoyladenylate synthase"/>
    <property type="match status" value="1"/>
</dbReference>
<comment type="subcellular location">
    <subcellularLocation>
        <location evidence="1">Cytoplasm</location>
    </subcellularLocation>
</comment>
<evidence type="ECO:0000256" key="6">
    <source>
        <dbReference type="ARBA" id="ARBA00022694"/>
    </source>
</evidence>
<keyword evidence="8" id="KW-0547">Nucleotide-binding</keyword>
<dbReference type="GO" id="GO:0005524">
    <property type="term" value="F:ATP binding"/>
    <property type="evidence" value="ECO:0007669"/>
    <property type="project" value="UniProtKB-KW"/>
</dbReference>
<name>A0A1H3X584_9FLAO</name>
<organism evidence="13 14">
    <name type="scientific">Psychroflexus halocasei</name>
    <dbReference type="NCBI Taxonomy" id="908615"/>
    <lineage>
        <taxon>Bacteria</taxon>
        <taxon>Pseudomonadati</taxon>
        <taxon>Bacteroidota</taxon>
        <taxon>Flavobacteriia</taxon>
        <taxon>Flavobacteriales</taxon>
        <taxon>Flavobacteriaceae</taxon>
        <taxon>Psychroflexus</taxon>
    </lineage>
</organism>